<feature type="chain" id="PRO_5031387563" description="Sulfotransferase domain-containing protein" evidence="1">
    <location>
        <begin position="20"/>
        <end position="331"/>
    </location>
</feature>
<evidence type="ECO:0000256" key="1">
    <source>
        <dbReference type="SAM" id="SignalP"/>
    </source>
</evidence>
<accession>A0A7S1WMN5</accession>
<evidence type="ECO:0000313" key="2">
    <source>
        <dbReference type="EMBL" id="CAD9176660.1"/>
    </source>
</evidence>
<sequence>MSTQTVCLAILALLSRGSALRGDLASFIRQHGLGQHNRSLAEGQLDIGHGVTGKRDLVFMHIPYNFGHTVEKVAMMKPSSSVYDLYRYMSKGGDAFASSKQISWHDVWKFAKRDAEIWGHLNPELQTINPTTKCNNYYTPQKYWPKELLENYFQNKTIVGLLRDPAERLVAMFRGDVAGYGGGWDHEYVQSCDVNNGVKHALKEHISSGNDFSQACTFLPQAAFFEGPYGIQLPVDNRKFPQSMNKVFAEHGYPDMHIAQKDILHVTKCKNSWTADLDSETRALIRQVYARDYELLCKHFGYCDTSEDTCITGVRDMCPAAVLKAIGLKRP</sequence>
<dbReference type="AlphaFoldDB" id="A0A7S1WMN5"/>
<reference evidence="2" key="1">
    <citation type="submission" date="2021-01" db="EMBL/GenBank/DDBJ databases">
        <authorList>
            <person name="Corre E."/>
            <person name="Pelletier E."/>
            <person name="Niang G."/>
            <person name="Scheremetjew M."/>
            <person name="Finn R."/>
            <person name="Kale V."/>
            <person name="Holt S."/>
            <person name="Cochrane G."/>
            <person name="Meng A."/>
            <person name="Brown T."/>
            <person name="Cohen L."/>
        </authorList>
    </citation>
    <scope>NUCLEOTIDE SEQUENCE</scope>
    <source>
        <strain evidence="2">OF101</strain>
    </source>
</reference>
<evidence type="ECO:0008006" key="3">
    <source>
        <dbReference type="Google" id="ProtNLM"/>
    </source>
</evidence>
<feature type="signal peptide" evidence="1">
    <location>
        <begin position="1"/>
        <end position="19"/>
    </location>
</feature>
<organism evidence="2">
    <name type="scientific">Alexandrium catenella</name>
    <name type="common">Red tide dinoflagellate</name>
    <name type="synonym">Gonyaulax catenella</name>
    <dbReference type="NCBI Taxonomy" id="2925"/>
    <lineage>
        <taxon>Eukaryota</taxon>
        <taxon>Sar</taxon>
        <taxon>Alveolata</taxon>
        <taxon>Dinophyceae</taxon>
        <taxon>Gonyaulacales</taxon>
        <taxon>Pyrocystaceae</taxon>
        <taxon>Alexandrium</taxon>
    </lineage>
</organism>
<keyword evidence="1" id="KW-0732">Signal</keyword>
<dbReference type="EMBL" id="HBGE01089699">
    <property type="protein sequence ID" value="CAD9176660.1"/>
    <property type="molecule type" value="Transcribed_RNA"/>
</dbReference>
<proteinExistence type="predicted"/>
<name>A0A7S1WMN5_ALECA</name>
<gene>
    <name evidence="2" type="ORF">ACAT0790_LOCUS53429</name>
</gene>
<protein>
    <recommendedName>
        <fullName evidence="3">Sulfotransferase domain-containing protein</fullName>
    </recommendedName>
</protein>